<organism evidence="5 6">
    <name type="scientific">Flavobacterium noncentrifugens</name>
    <dbReference type="NCBI Taxonomy" id="1128970"/>
    <lineage>
        <taxon>Bacteria</taxon>
        <taxon>Pseudomonadati</taxon>
        <taxon>Bacteroidota</taxon>
        <taxon>Flavobacteriia</taxon>
        <taxon>Flavobacteriales</taxon>
        <taxon>Flavobacteriaceae</taxon>
        <taxon>Flavobacterium</taxon>
    </lineage>
</organism>
<feature type="compositionally biased region" description="Acidic residues" evidence="2">
    <location>
        <begin position="407"/>
        <end position="426"/>
    </location>
</feature>
<proteinExistence type="predicted"/>
<gene>
    <name evidence="5" type="ORF">SAMN04487935_1827</name>
</gene>
<accession>A0A1G8WI46</accession>
<evidence type="ECO:0000313" key="6">
    <source>
        <dbReference type="Proteomes" id="UP000199580"/>
    </source>
</evidence>
<evidence type="ECO:0000256" key="1">
    <source>
        <dbReference type="SAM" id="Coils"/>
    </source>
</evidence>
<evidence type="ECO:0000313" key="5">
    <source>
        <dbReference type="EMBL" id="SDJ77826.1"/>
    </source>
</evidence>
<feature type="coiled-coil region" evidence="1">
    <location>
        <begin position="517"/>
        <end position="565"/>
    </location>
</feature>
<dbReference type="STRING" id="1128970.SAMN04487935_1827"/>
<feature type="transmembrane region" description="Helical" evidence="3">
    <location>
        <begin position="85"/>
        <end position="108"/>
    </location>
</feature>
<dbReference type="Pfam" id="PF05569">
    <property type="entry name" value="Peptidase_M56"/>
    <property type="match status" value="1"/>
</dbReference>
<name>A0A1G8WI46_9FLAO</name>
<dbReference type="InterPro" id="IPR052173">
    <property type="entry name" value="Beta-lactam_resp_regulator"/>
</dbReference>
<feature type="transmembrane region" description="Helical" evidence="3">
    <location>
        <begin position="6"/>
        <end position="25"/>
    </location>
</feature>
<dbReference type="CDD" id="cd07341">
    <property type="entry name" value="M56_BlaR1_MecR1_like"/>
    <property type="match status" value="1"/>
</dbReference>
<evidence type="ECO:0000256" key="3">
    <source>
        <dbReference type="SAM" id="Phobius"/>
    </source>
</evidence>
<keyword evidence="3" id="KW-0812">Transmembrane</keyword>
<evidence type="ECO:0000256" key="2">
    <source>
        <dbReference type="SAM" id="MobiDB-lite"/>
    </source>
</evidence>
<dbReference type="InterPro" id="IPR008756">
    <property type="entry name" value="Peptidase_M56"/>
</dbReference>
<dbReference type="AlphaFoldDB" id="A0A1G8WI46"/>
<sequence>METIFIYLLKSSALIATFLTAYYFLLRKETFFKSNRWFLLLGLVTSVMLPWVTFKKVVWIEAAPKVDWVHVPVSKMAVQPETFEINWLLVFGGIYAVGILIFLFRFALDFGNLTKVLRHKKVLQQADFKFVDVNENVSPFSYFNYIVYNSSLYSEAELANILEHEKVHCEQNHTADVLIARLFCIVFWFNPFVWLYKKAILQNLEFIADSEAIKNTSDKTAYQFTLLKVTTHENCVEITNHFFQSLIKKRIVMLNKNQSKKWNSWKYFLIVPALAAFMFYFQVKVIAQEKQVQIARNPVSDESLTVVVDKNTTDEELKAETKRAKEIGINLKFSKIKRNLSGEIVAIKAEYKDKKSDKKGVYQLSGDEPIKPLRFFKNDNGAIGFGNPGGIHIFKNRDAVAVADVEAPEPPDAPDMEAPEAPEEPDFNEHSVTVNSGKNGKIVISVNGEDIDIDRDAVLADVDKAFAGLDDIDIRIDSKELNKITRDALRQARDEMRKARPEILKARMELRKSRPEIERAQREIELSKPELEQAKREIEQAREEIKQAKVEIEQQRAEIEKSKSKK</sequence>
<dbReference type="EMBL" id="FNEZ01000002">
    <property type="protein sequence ID" value="SDJ77826.1"/>
    <property type="molecule type" value="Genomic_DNA"/>
</dbReference>
<protein>
    <submittedName>
        <fullName evidence="5">BlaR1 peptidase M56</fullName>
    </submittedName>
</protein>
<dbReference type="PANTHER" id="PTHR34978:SF3">
    <property type="entry name" value="SLR0241 PROTEIN"/>
    <property type="match status" value="1"/>
</dbReference>
<feature type="transmembrane region" description="Helical" evidence="3">
    <location>
        <begin position="37"/>
        <end position="54"/>
    </location>
</feature>
<reference evidence="5 6" key="1">
    <citation type="submission" date="2016-10" db="EMBL/GenBank/DDBJ databases">
        <authorList>
            <person name="de Groot N.N."/>
        </authorList>
    </citation>
    <scope>NUCLEOTIDE SEQUENCE [LARGE SCALE GENOMIC DNA]</scope>
    <source>
        <strain evidence="5 6">CGMCC 1.10076</strain>
    </source>
</reference>
<dbReference type="OrthoDB" id="1522859at2"/>
<evidence type="ECO:0000259" key="4">
    <source>
        <dbReference type="Pfam" id="PF05569"/>
    </source>
</evidence>
<feature type="region of interest" description="Disordered" evidence="2">
    <location>
        <begin position="407"/>
        <end position="434"/>
    </location>
</feature>
<keyword evidence="3" id="KW-1133">Transmembrane helix</keyword>
<dbReference type="Proteomes" id="UP000199580">
    <property type="component" value="Unassembled WGS sequence"/>
</dbReference>
<keyword evidence="1" id="KW-0175">Coiled coil</keyword>
<keyword evidence="6" id="KW-1185">Reference proteome</keyword>
<dbReference type="Gene3D" id="1.20.120.330">
    <property type="entry name" value="Nucleotidyltransferases domain 2"/>
    <property type="match status" value="1"/>
</dbReference>
<keyword evidence="3" id="KW-0472">Membrane</keyword>
<feature type="domain" description="Peptidase M56" evidence="4">
    <location>
        <begin position="152"/>
        <end position="254"/>
    </location>
</feature>
<dbReference type="RefSeq" id="WP_091394104.1">
    <property type="nucleotide sequence ID" value="NZ_BKAI01000004.1"/>
</dbReference>
<dbReference type="PANTHER" id="PTHR34978">
    <property type="entry name" value="POSSIBLE SENSOR-TRANSDUCER PROTEIN BLAR"/>
    <property type="match status" value="1"/>
</dbReference>